<evidence type="ECO:0000256" key="1">
    <source>
        <dbReference type="ARBA" id="ARBA00004141"/>
    </source>
</evidence>
<dbReference type="EMBL" id="CACRSY010000012">
    <property type="protein sequence ID" value="VYT07683.1"/>
    <property type="molecule type" value="Genomic_DNA"/>
</dbReference>
<gene>
    <name evidence="8" type="ORF">BHLFYP23_00055</name>
</gene>
<dbReference type="GO" id="GO:0005886">
    <property type="term" value="C:plasma membrane"/>
    <property type="evidence" value="ECO:0007669"/>
    <property type="project" value="TreeGrafter"/>
</dbReference>
<keyword evidence="5 6" id="KW-0472">Membrane</keyword>
<feature type="transmembrane region" description="Helical" evidence="6">
    <location>
        <begin position="80"/>
        <end position="104"/>
    </location>
</feature>
<evidence type="ECO:0000259" key="7">
    <source>
        <dbReference type="Pfam" id="PF04138"/>
    </source>
</evidence>
<accession>A0A6N2TSV2</accession>
<feature type="domain" description="GtrA/DPMS transmembrane" evidence="7">
    <location>
        <begin position="16"/>
        <end position="133"/>
    </location>
</feature>
<evidence type="ECO:0000256" key="3">
    <source>
        <dbReference type="ARBA" id="ARBA00022692"/>
    </source>
</evidence>
<dbReference type="InterPro" id="IPR007267">
    <property type="entry name" value="GtrA_DPMS_TM"/>
</dbReference>
<dbReference type="GO" id="GO:0000271">
    <property type="term" value="P:polysaccharide biosynthetic process"/>
    <property type="evidence" value="ECO:0007669"/>
    <property type="project" value="InterPro"/>
</dbReference>
<evidence type="ECO:0000256" key="4">
    <source>
        <dbReference type="ARBA" id="ARBA00022989"/>
    </source>
</evidence>
<dbReference type="AlphaFoldDB" id="A0A6N2TSV2"/>
<protein>
    <submittedName>
        <fullName evidence="8">GtrA-like protein</fullName>
    </submittedName>
</protein>
<evidence type="ECO:0000256" key="6">
    <source>
        <dbReference type="SAM" id="Phobius"/>
    </source>
</evidence>
<reference evidence="8" key="1">
    <citation type="submission" date="2019-11" db="EMBL/GenBank/DDBJ databases">
        <authorList>
            <person name="Feng L."/>
        </authorList>
    </citation>
    <scope>NUCLEOTIDE SEQUENCE</scope>
    <source>
        <strain evidence="8">BhanseniiLFYP23</strain>
    </source>
</reference>
<keyword evidence="4 6" id="KW-1133">Transmembrane helix</keyword>
<dbReference type="Pfam" id="PF04138">
    <property type="entry name" value="GtrA_DPMS_TM"/>
    <property type="match status" value="1"/>
</dbReference>
<keyword evidence="3 6" id="KW-0812">Transmembrane</keyword>
<name>A0A6N2TSV2_BLAHA</name>
<organism evidence="8">
    <name type="scientific">Blautia hansenii</name>
    <name type="common">Ruminococcus hansenii</name>
    <dbReference type="NCBI Taxonomy" id="1322"/>
    <lineage>
        <taxon>Bacteria</taxon>
        <taxon>Bacillati</taxon>
        <taxon>Bacillota</taxon>
        <taxon>Clostridia</taxon>
        <taxon>Lachnospirales</taxon>
        <taxon>Lachnospiraceae</taxon>
        <taxon>Blautia</taxon>
    </lineage>
</organism>
<feature type="transmembrane region" description="Helical" evidence="6">
    <location>
        <begin position="40"/>
        <end position="59"/>
    </location>
</feature>
<evidence type="ECO:0000256" key="2">
    <source>
        <dbReference type="ARBA" id="ARBA00009399"/>
    </source>
</evidence>
<dbReference type="InterPro" id="IPR051401">
    <property type="entry name" value="GtrA_CellWall_Glycosyl"/>
</dbReference>
<dbReference type="PANTHER" id="PTHR38459">
    <property type="entry name" value="PROPHAGE BACTOPRENOL-LINKED GLUCOSE TRANSLOCASE HOMOLOG"/>
    <property type="match status" value="1"/>
</dbReference>
<sequence>MSRKELLEKYKDIIPYLFFGVCTTAVNMIGYWTLEYLCDFGMMPSTVIAWLLALIFAYVTNRKWVFKSEAKNPAEIVREAFYFFICRLSTGVVDWGSMLLFVGVFRLNDMFSKFAANIIVILLNYIASKRIIFKKSK</sequence>
<comment type="similarity">
    <text evidence="2">Belongs to the GtrA family.</text>
</comment>
<comment type="subcellular location">
    <subcellularLocation>
        <location evidence="1">Membrane</location>
        <topology evidence="1">Multi-pass membrane protein</topology>
    </subcellularLocation>
</comment>
<evidence type="ECO:0000313" key="8">
    <source>
        <dbReference type="EMBL" id="VYT07683.1"/>
    </source>
</evidence>
<feature type="transmembrane region" description="Helical" evidence="6">
    <location>
        <begin position="12"/>
        <end position="34"/>
    </location>
</feature>
<proteinExistence type="inferred from homology"/>
<dbReference type="PANTHER" id="PTHR38459:SF5">
    <property type="entry name" value="CELL WALL TEICHOIC ACID GLYCOSYLATION PROTEIN GTCA"/>
    <property type="match status" value="1"/>
</dbReference>
<evidence type="ECO:0000256" key="5">
    <source>
        <dbReference type="ARBA" id="ARBA00023136"/>
    </source>
</evidence>
<feature type="transmembrane region" description="Helical" evidence="6">
    <location>
        <begin position="110"/>
        <end position="127"/>
    </location>
</feature>
<dbReference type="RefSeq" id="WP_156342377.1">
    <property type="nucleotide sequence ID" value="NZ_CACRSY010000012.1"/>
</dbReference>